<dbReference type="InterPro" id="IPR001610">
    <property type="entry name" value="PAC"/>
</dbReference>
<proteinExistence type="predicted"/>
<dbReference type="PANTHER" id="PTHR44757">
    <property type="entry name" value="DIGUANYLATE CYCLASE DGCP"/>
    <property type="match status" value="1"/>
</dbReference>
<reference evidence="2" key="1">
    <citation type="submission" date="2020-05" db="EMBL/GenBank/DDBJ databases">
        <title>Sulfur intermediates as new biogeochemical hubs in an aquatic model microbial ecosystem.</title>
        <authorList>
            <person name="Vigneron A."/>
        </authorList>
    </citation>
    <scope>NUCLEOTIDE SEQUENCE</scope>
    <source>
        <strain evidence="2">Bin.250</strain>
    </source>
</reference>
<sequence>MAFKNHTLENLLNELPEALLMTTTQGVILFANKALSTMTGFALDELRGESAVKLIPTPERRRVDVVTWLNRCADDPDPDQLRYLNLALSTKFGVTKLVSLRVSKHLENGEICFLVILRDVTSEHETITSLRHAQLITNRILAIGEDAVVSIDEQQRITFWNARAADLFGYSSEEALGQPISLVLPDSAKLTHGAMVEQFVRQSVPSRMMGERGEISGKRKDGTIVPLEAAITKTHIDGQAIMSAQVRDISRRKSAEAALRASEARFRAIFEHAVEAMAVLDATGMVQEINQTAREMIGDYEPGHYFWDLNWWPGETDSARIAEARTVLQANIKRVGEGETIRARVELPAAEGRSRDIDFSLIAVFDADNNLQYIIAEGRDVSSLTP</sequence>
<dbReference type="PROSITE" id="PS50112">
    <property type="entry name" value="PAS"/>
    <property type="match status" value="3"/>
</dbReference>
<dbReference type="AlphaFoldDB" id="A0A973A975"/>
<dbReference type="GO" id="GO:0006355">
    <property type="term" value="P:regulation of DNA-templated transcription"/>
    <property type="evidence" value="ECO:0007669"/>
    <property type="project" value="InterPro"/>
</dbReference>
<organism evidence="2 3">
    <name type="scientific">SAR86 cluster bacterium</name>
    <dbReference type="NCBI Taxonomy" id="2030880"/>
    <lineage>
        <taxon>Bacteria</taxon>
        <taxon>Pseudomonadati</taxon>
        <taxon>Pseudomonadota</taxon>
        <taxon>Gammaproteobacteria</taxon>
        <taxon>SAR86 cluster</taxon>
    </lineage>
</organism>
<dbReference type="Gene3D" id="3.30.450.20">
    <property type="entry name" value="PAS domain"/>
    <property type="match status" value="3"/>
</dbReference>
<dbReference type="InterPro" id="IPR000014">
    <property type="entry name" value="PAS"/>
</dbReference>
<evidence type="ECO:0000313" key="2">
    <source>
        <dbReference type="EMBL" id="NQV65488.1"/>
    </source>
</evidence>
<evidence type="ECO:0000313" key="3">
    <source>
        <dbReference type="Proteomes" id="UP000754644"/>
    </source>
</evidence>
<evidence type="ECO:0000259" key="1">
    <source>
        <dbReference type="PROSITE" id="PS50112"/>
    </source>
</evidence>
<dbReference type="InterPro" id="IPR013767">
    <property type="entry name" value="PAS_fold"/>
</dbReference>
<dbReference type="PANTHER" id="PTHR44757:SF2">
    <property type="entry name" value="BIOFILM ARCHITECTURE MAINTENANCE PROTEIN MBAA"/>
    <property type="match status" value="1"/>
</dbReference>
<dbReference type="CDD" id="cd00130">
    <property type="entry name" value="PAS"/>
    <property type="match status" value="3"/>
</dbReference>
<name>A0A973A975_9GAMM</name>
<dbReference type="Pfam" id="PF13188">
    <property type="entry name" value="PAS_8"/>
    <property type="match status" value="1"/>
</dbReference>
<protein>
    <submittedName>
        <fullName evidence="2">PAS domain S-box protein</fullName>
    </submittedName>
</protein>
<feature type="domain" description="PAS" evidence="1">
    <location>
        <begin position="262"/>
        <end position="298"/>
    </location>
</feature>
<dbReference type="SMART" id="SM00091">
    <property type="entry name" value="PAS"/>
    <property type="match status" value="3"/>
</dbReference>
<dbReference type="EMBL" id="JABMOJ010000336">
    <property type="protein sequence ID" value="NQV65488.1"/>
    <property type="molecule type" value="Genomic_DNA"/>
</dbReference>
<dbReference type="SUPFAM" id="SSF55785">
    <property type="entry name" value="PYP-like sensor domain (PAS domain)"/>
    <property type="match status" value="3"/>
</dbReference>
<dbReference type="SMART" id="SM00086">
    <property type="entry name" value="PAC"/>
    <property type="match status" value="2"/>
</dbReference>
<dbReference type="InterPro" id="IPR052155">
    <property type="entry name" value="Biofilm_reg_signaling"/>
</dbReference>
<dbReference type="Proteomes" id="UP000754644">
    <property type="component" value="Unassembled WGS sequence"/>
</dbReference>
<gene>
    <name evidence="2" type="ORF">HQ497_08995</name>
</gene>
<dbReference type="InterPro" id="IPR035965">
    <property type="entry name" value="PAS-like_dom_sf"/>
</dbReference>
<feature type="domain" description="PAS" evidence="1">
    <location>
        <begin position="4"/>
        <end position="59"/>
    </location>
</feature>
<dbReference type="NCBIfam" id="TIGR00229">
    <property type="entry name" value="sensory_box"/>
    <property type="match status" value="3"/>
</dbReference>
<feature type="domain" description="PAS" evidence="1">
    <location>
        <begin position="146"/>
        <end position="203"/>
    </location>
</feature>
<dbReference type="Pfam" id="PF00989">
    <property type="entry name" value="PAS"/>
    <property type="match status" value="2"/>
</dbReference>
<accession>A0A973A975</accession>
<comment type="caution">
    <text evidence="2">The sequence shown here is derived from an EMBL/GenBank/DDBJ whole genome shotgun (WGS) entry which is preliminary data.</text>
</comment>